<feature type="compositionally biased region" description="Low complexity" evidence="1">
    <location>
        <begin position="462"/>
        <end position="479"/>
    </location>
</feature>
<accession>A0A9W4SQC5</accession>
<feature type="compositionally biased region" description="Low complexity" evidence="1">
    <location>
        <begin position="93"/>
        <end position="104"/>
    </location>
</feature>
<dbReference type="EMBL" id="CAMKVN010001738">
    <property type="protein sequence ID" value="CAI2177796.1"/>
    <property type="molecule type" value="Genomic_DNA"/>
</dbReference>
<name>A0A9W4SQC5_9GLOM</name>
<feature type="compositionally biased region" description="Polar residues" evidence="1">
    <location>
        <begin position="79"/>
        <end position="92"/>
    </location>
</feature>
<gene>
    <name evidence="2" type="ORF">FWILDA_LOCUS8264</name>
</gene>
<feature type="region of interest" description="Disordered" evidence="1">
    <location>
        <begin position="165"/>
        <end position="346"/>
    </location>
</feature>
<feature type="region of interest" description="Disordered" evidence="1">
    <location>
        <begin position="71"/>
        <end position="125"/>
    </location>
</feature>
<feature type="region of interest" description="Disordered" evidence="1">
    <location>
        <begin position="460"/>
        <end position="510"/>
    </location>
</feature>
<keyword evidence="3" id="KW-1185">Reference proteome</keyword>
<evidence type="ECO:0000313" key="2">
    <source>
        <dbReference type="EMBL" id="CAI2177796.1"/>
    </source>
</evidence>
<feature type="compositionally biased region" description="Low complexity" evidence="1">
    <location>
        <begin position="242"/>
        <end position="252"/>
    </location>
</feature>
<comment type="caution">
    <text evidence="2">The sequence shown here is derived from an EMBL/GenBank/DDBJ whole genome shotgun (WGS) entry which is preliminary data.</text>
</comment>
<feature type="compositionally biased region" description="Basic residues" evidence="1">
    <location>
        <begin position="232"/>
        <end position="241"/>
    </location>
</feature>
<organism evidence="2 3">
    <name type="scientific">Funneliformis geosporum</name>
    <dbReference type="NCBI Taxonomy" id="1117311"/>
    <lineage>
        <taxon>Eukaryota</taxon>
        <taxon>Fungi</taxon>
        <taxon>Fungi incertae sedis</taxon>
        <taxon>Mucoromycota</taxon>
        <taxon>Glomeromycotina</taxon>
        <taxon>Glomeromycetes</taxon>
        <taxon>Glomerales</taxon>
        <taxon>Glomeraceae</taxon>
        <taxon>Funneliformis</taxon>
    </lineage>
</organism>
<protein>
    <submittedName>
        <fullName evidence="2">16134_t:CDS:1</fullName>
    </submittedName>
</protein>
<feature type="compositionally biased region" description="Acidic residues" evidence="1">
    <location>
        <begin position="272"/>
        <end position="286"/>
    </location>
</feature>
<dbReference type="AlphaFoldDB" id="A0A9W4SQC5"/>
<dbReference type="Proteomes" id="UP001153678">
    <property type="component" value="Unassembled WGS sequence"/>
</dbReference>
<reference evidence="2" key="1">
    <citation type="submission" date="2022-08" db="EMBL/GenBank/DDBJ databases">
        <authorList>
            <person name="Kallberg Y."/>
            <person name="Tangrot J."/>
            <person name="Rosling A."/>
        </authorList>
    </citation>
    <scope>NUCLEOTIDE SEQUENCE</scope>
    <source>
        <strain evidence="2">Wild A</strain>
    </source>
</reference>
<feature type="compositionally biased region" description="Polar residues" evidence="1">
    <location>
        <begin position="175"/>
        <end position="215"/>
    </location>
</feature>
<feature type="region of interest" description="Disordered" evidence="1">
    <location>
        <begin position="384"/>
        <end position="408"/>
    </location>
</feature>
<dbReference type="OrthoDB" id="2398301at2759"/>
<feature type="compositionally biased region" description="Polar residues" evidence="1">
    <location>
        <begin position="489"/>
        <end position="498"/>
    </location>
</feature>
<proteinExistence type="predicted"/>
<feature type="compositionally biased region" description="Polar residues" evidence="1">
    <location>
        <begin position="325"/>
        <end position="337"/>
    </location>
</feature>
<evidence type="ECO:0000256" key="1">
    <source>
        <dbReference type="SAM" id="MobiDB-lite"/>
    </source>
</evidence>
<sequence length="541" mass="59878">MSVDTISDDAAVFSRLQLARALKEDPEYIYGAEESAIFQRQRNQTSALQLPKNEFHLPRPMSLLIPPILNDDELHDENSSQPNTPIQVKHSPQQVSQQVRRQSQAFTSSPRNSVIIPDERRGSGSKTLLDVRQSMLENRHNLHNANPFSTSSSHRTSMILQQNKTLPDANGKLRSGNSRPNSLIVSSPRPISTYTINTANSRPTSFYKQNKSFTPDENDEESESSVNSPKTKSQKSSKIKKSSSSSSDGSDSPPTLPPIKSVASQSIILEKVDEEGDSSDESDDDTPLALKSTPKIKVAPPPRITTGKNNNGRIEAWLEHVSGSPEGSSPNQSPTRSHSPRTKRTSMYNMNQYNSSPLVASHRMSLVVEPINKTQSRRRPISAFVPGDIHAPKPDFHQPRKRSNSEFVPRKRTDSMLIESPIPHGRVSPNPRQDSGYWAKDTLLALSEDLRHVNLMNDLGASSTKSKGSNVSNGSSNKSTNRHRHEGSGNCSKPSSPKLQIPVGGYGSHTNINMNKRLSSELLIPSNRNSILYQQKNRIRS</sequence>
<evidence type="ECO:0000313" key="3">
    <source>
        <dbReference type="Proteomes" id="UP001153678"/>
    </source>
</evidence>